<dbReference type="EMBL" id="ASHM01034138">
    <property type="protein sequence ID" value="PNX78454.1"/>
    <property type="molecule type" value="Genomic_DNA"/>
</dbReference>
<proteinExistence type="predicted"/>
<comment type="caution">
    <text evidence="1">The sequence shown here is derived from an EMBL/GenBank/DDBJ whole genome shotgun (WGS) entry which is preliminary data.</text>
</comment>
<reference evidence="1 2" key="2">
    <citation type="journal article" date="2017" name="Front. Plant Sci.">
        <title>Gene Classification and Mining of Molecular Markers Useful in Red Clover (Trifolium pratense) Breeding.</title>
        <authorList>
            <person name="Istvanek J."/>
            <person name="Dluhosova J."/>
            <person name="Dluhos P."/>
            <person name="Patkova L."/>
            <person name="Nedelnik J."/>
            <person name="Repkova J."/>
        </authorList>
    </citation>
    <scope>NUCLEOTIDE SEQUENCE [LARGE SCALE GENOMIC DNA]</scope>
    <source>
        <strain evidence="2">cv. Tatra</strain>
        <tissue evidence="1">Young leaves</tissue>
    </source>
</reference>
<dbReference type="Proteomes" id="UP000236291">
    <property type="component" value="Unassembled WGS sequence"/>
</dbReference>
<gene>
    <name evidence="1" type="ORF">L195_g034432</name>
</gene>
<evidence type="ECO:0000313" key="2">
    <source>
        <dbReference type="Proteomes" id="UP000236291"/>
    </source>
</evidence>
<accession>A0A2K3LIT5</accession>
<reference evidence="1 2" key="1">
    <citation type="journal article" date="2014" name="Am. J. Bot.">
        <title>Genome assembly and annotation for red clover (Trifolium pratense; Fabaceae).</title>
        <authorList>
            <person name="Istvanek J."/>
            <person name="Jaros M."/>
            <person name="Krenek A."/>
            <person name="Repkova J."/>
        </authorList>
    </citation>
    <scope>NUCLEOTIDE SEQUENCE [LARGE SCALE GENOMIC DNA]</scope>
    <source>
        <strain evidence="2">cv. Tatra</strain>
        <tissue evidence="1">Young leaves</tissue>
    </source>
</reference>
<sequence length="56" mass="6032">MLGVHHNTIFIAAEGATVGRDCQQLQNLLFFGVGKACHQIHAQLNCGEDFNLCCGS</sequence>
<evidence type="ECO:0000313" key="1">
    <source>
        <dbReference type="EMBL" id="PNX78454.1"/>
    </source>
</evidence>
<organism evidence="1 2">
    <name type="scientific">Trifolium pratense</name>
    <name type="common">Red clover</name>
    <dbReference type="NCBI Taxonomy" id="57577"/>
    <lineage>
        <taxon>Eukaryota</taxon>
        <taxon>Viridiplantae</taxon>
        <taxon>Streptophyta</taxon>
        <taxon>Embryophyta</taxon>
        <taxon>Tracheophyta</taxon>
        <taxon>Spermatophyta</taxon>
        <taxon>Magnoliopsida</taxon>
        <taxon>eudicotyledons</taxon>
        <taxon>Gunneridae</taxon>
        <taxon>Pentapetalae</taxon>
        <taxon>rosids</taxon>
        <taxon>fabids</taxon>
        <taxon>Fabales</taxon>
        <taxon>Fabaceae</taxon>
        <taxon>Papilionoideae</taxon>
        <taxon>50 kb inversion clade</taxon>
        <taxon>NPAAA clade</taxon>
        <taxon>Hologalegina</taxon>
        <taxon>IRL clade</taxon>
        <taxon>Trifolieae</taxon>
        <taxon>Trifolium</taxon>
    </lineage>
</organism>
<protein>
    <submittedName>
        <fullName evidence="1">Uncharacterized protein</fullName>
    </submittedName>
</protein>
<dbReference type="AlphaFoldDB" id="A0A2K3LIT5"/>
<name>A0A2K3LIT5_TRIPR</name>